<keyword evidence="9" id="KW-1185">Reference proteome</keyword>
<dbReference type="InterPro" id="IPR006124">
    <property type="entry name" value="Metalloenzyme"/>
</dbReference>
<dbReference type="NCBIfam" id="TIGR00306">
    <property type="entry name" value="apgM"/>
    <property type="match status" value="1"/>
</dbReference>
<dbReference type="CDD" id="cd16011">
    <property type="entry name" value="iPGM_like"/>
    <property type="match status" value="1"/>
</dbReference>
<dbReference type="PIRSF" id="PIRSF006392">
    <property type="entry name" value="IPGAM_arch"/>
    <property type="match status" value="1"/>
</dbReference>
<dbReference type="GO" id="GO:0006096">
    <property type="term" value="P:glycolytic process"/>
    <property type="evidence" value="ECO:0007669"/>
    <property type="project" value="UniProtKB-KW"/>
</dbReference>
<gene>
    <name evidence="8" type="ORF">TH606_00635</name>
</gene>
<comment type="caution">
    <text evidence="8">The sequence shown here is derived from an EMBL/GenBank/DDBJ whole genome shotgun (WGS) entry which is preliminary data.</text>
</comment>
<dbReference type="InterPro" id="IPR004456">
    <property type="entry name" value="Pglycerate_mutase_ApgM"/>
</dbReference>
<keyword evidence="5" id="KW-0324">Glycolysis</keyword>
<evidence type="ECO:0000259" key="7">
    <source>
        <dbReference type="Pfam" id="PF01676"/>
    </source>
</evidence>
<dbReference type="PANTHER" id="PTHR31209">
    <property type="entry name" value="COFACTOR-INDEPENDENT PHOSPHOGLYCERATE MUTASE"/>
    <property type="match status" value="1"/>
</dbReference>
<comment type="similarity">
    <text evidence="4">Belongs to the BPG-independent phosphoglycerate mutase family. A-PGAM subfamily.</text>
</comment>
<evidence type="ECO:0000256" key="4">
    <source>
        <dbReference type="ARBA" id="ARBA00005524"/>
    </source>
</evidence>
<reference evidence="8 9" key="1">
    <citation type="submission" date="2016-02" db="EMBL/GenBank/DDBJ databases">
        <title>Draft genome sequence of Thermodesulfatator sp. S606.</title>
        <authorList>
            <person name="Lai Q."/>
            <person name="Cao J."/>
            <person name="Dupont S."/>
            <person name="Shao Z."/>
            <person name="Jebbar M."/>
            <person name="Alain K."/>
        </authorList>
    </citation>
    <scope>NUCLEOTIDE SEQUENCE [LARGE SCALE GENOMIC DNA]</scope>
    <source>
        <strain evidence="8 9">S606</strain>
    </source>
</reference>
<keyword evidence="6" id="KW-0413">Isomerase</keyword>
<dbReference type="GO" id="GO:0046872">
    <property type="term" value="F:metal ion binding"/>
    <property type="evidence" value="ECO:0007669"/>
    <property type="project" value="InterPro"/>
</dbReference>
<dbReference type="InterPro" id="IPR017850">
    <property type="entry name" value="Alkaline_phosphatase_core_sf"/>
</dbReference>
<dbReference type="OrthoDB" id="9804453at2"/>
<evidence type="ECO:0000256" key="6">
    <source>
        <dbReference type="ARBA" id="ARBA00023235"/>
    </source>
</evidence>
<name>A0A177ECB5_9BACT</name>
<dbReference type="Proteomes" id="UP000076964">
    <property type="component" value="Unassembled WGS sequence"/>
</dbReference>
<evidence type="ECO:0000313" key="8">
    <source>
        <dbReference type="EMBL" id="OAG28639.1"/>
    </source>
</evidence>
<dbReference type="RefSeq" id="WP_068540546.1">
    <property type="nucleotide sequence ID" value="NZ_LSFI01000002.1"/>
</dbReference>
<evidence type="ECO:0000313" key="9">
    <source>
        <dbReference type="Proteomes" id="UP000076964"/>
    </source>
</evidence>
<proteinExistence type="inferred from homology"/>
<dbReference type="InterPro" id="IPR023665">
    <property type="entry name" value="ApgAM_prokaryotes"/>
</dbReference>
<evidence type="ECO:0000256" key="5">
    <source>
        <dbReference type="ARBA" id="ARBA00023152"/>
    </source>
</evidence>
<comment type="pathway">
    <text evidence="3">Carbohydrate degradation.</text>
</comment>
<comment type="function">
    <text evidence="2">Catalyzes the interconversion of 2-phosphoglycerate and 3-phosphoglycerate.</text>
</comment>
<dbReference type="Gene3D" id="3.40.720.10">
    <property type="entry name" value="Alkaline Phosphatase, subunit A"/>
    <property type="match status" value="2"/>
</dbReference>
<dbReference type="NCBIfam" id="NF003242">
    <property type="entry name" value="PRK04200.1"/>
    <property type="match status" value="1"/>
</dbReference>
<dbReference type="GO" id="GO:0004619">
    <property type="term" value="F:phosphoglycerate mutase activity"/>
    <property type="evidence" value="ECO:0007669"/>
    <property type="project" value="UniProtKB-EC"/>
</dbReference>
<dbReference type="EMBL" id="LSFI01000002">
    <property type="protein sequence ID" value="OAG28639.1"/>
    <property type="molecule type" value="Genomic_DNA"/>
</dbReference>
<organism evidence="8 9">
    <name type="scientific">Thermodesulfatator autotrophicus</name>
    <dbReference type="NCBI Taxonomy" id="1795632"/>
    <lineage>
        <taxon>Bacteria</taxon>
        <taxon>Pseudomonadati</taxon>
        <taxon>Thermodesulfobacteriota</taxon>
        <taxon>Thermodesulfobacteria</taxon>
        <taxon>Thermodesulfobacteriales</taxon>
        <taxon>Thermodesulfatatoraceae</taxon>
        <taxon>Thermodesulfatator</taxon>
    </lineage>
</organism>
<accession>A0A177ECB5</accession>
<evidence type="ECO:0000256" key="3">
    <source>
        <dbReference type="ARBA" id="ARBA00004921"/>
    </source>
</evidence>
<comment type="catalytic activity">
    <reaction evidence="1">
        <text>(2R)-2-phosphoglycerate = (2R)-3-phosphoglycerate</text>
        <dbReference type="Rhea" id="RHEA:15901"/>
        <dbReference type="ChEBI" id="CHEBI:58272"/>
        <dbReference type="ChEBI" id="CHEBI:58289"/>
        <dbReference type="EC" id="5.4.2.12"/>
    </reaction>
</comment>
<evidence type="ECO:0000256" key="1">
    <source>
        <dbReference type="ARBA" id="ARBA00000370"/>
    </source>
</evidence>
<dbReference type="NCBIfam" id="TIGR02535">
    <property type="entry name" value="hyp_Hser_kinase"/>
    <property type="match status" value="1"/>
</dbReference>
<dbReference type="Pfam" id="PF01676">
    <property type="entry name" value="Metalloenzyme"/>
    <property type="match status" value="1"/>
</dbReference>
<sequence>MKYIILLGDGMGDFPLKELDGKTPLEAALTPGMDFIAQHGDLGLVQTVPPGMEPGSDVANMSLLGYRPEYQYTGRGPIEAASLGLSLRPEDVAFRCNLVTIKKVDDHYIMYDYSAGHISTEEAHVLIKELNEHLSSDKLFLHPGKSYRHILVWRGGPEGIKTYPPHDLLGRDIYEAWMVYENEPILRDFLLKAMAFLEKHPINIKRREEGKNPANALWPWGQGRMPRLEPFEEKWGLNGAVVAEVDLIKGLGVLAGLRIIIVPGATGYLDTNYEGMAMAAIEALKEDIDFVFLHIEAPDEASHEGSLDLKIKAIQDFDRYVVRTVLEEATAQIGEYRLMVVTDHYTPISLRTHASRPVPFAIYDSRQPQIKRSQGYNEKDATETGLFFKTGEKLLSHFLEREPNLPEE</sequence>
<dbReference type="PANTHER" id="PTHR31209:SF4">
    <property type="entry name" value="2,3-BISPHOSPHOGLYCERATE-INDEPENDENT PHOSPHOGLYCERATE MUTASE"/>
    <property type="match status" value="1"/>
</dbReference>
<dbReference type="STRING" id="1795632.TH606_00635"/>
<dbReference type="SUPFAM" id="SSF53649">
    <property type="entry name" value="Alkaline phosphatase-like"/>
    <property type="match status" value="1"/>
</dbReference>
<feature type="domain" description="Metalloenzyme" evidence="7">
    <location>
        <begin position="1"/>
        <end position="377"/>
    </location>
</feature>
<evidence type="ECO:0000256" key="2">
    <source>
        <dbReference type="ARBA" id="ARBA00002315"/>
    </source>
</evidence>
<dbReference type="Pfam" id="PF10143">
    <property type="entry name" value="PhosphMutase"/>
    <property type="match status" value="1"/>
</dbReference>
<dbReference type="AlphaFoldDB" id="A0A177ECB5"/>
<protein>
    <submittedName>
        <fullName evidence="8">Phosphoglycerate mutase</fullName>
    </submittedName>
</protein>